<feature type="transmembrane region" description="Helical" evidence="6">
    <location>
        <begin position="20"/>
        <end position="39"/>
    </location>
</feature>
<dbReference type="GO" id="GO:0016020">
    <property type="term" value="C:membrane"/>
    <property type="evidence" value="ECO:0007669"/>
    <property type="project" value="UniProtKB-SubCell"/>
</dbReference>
<evidence type="ECO:0000256" key="2">
    <source>
        <dbReference type="ARBA" id="ARBA00007635"/>
    </source>
</evidence>
<sequence>MADVDAKKVCGVPERVQLHVAMLALQFGYAGFHVVSRLALNMGISKVVFPVYRNIIALVLLVPFAYFFEKKDRPAMTVSFMIQFFLLALCGITANQGFYLLGLDNTSPTFASAIQNSVPALTFIMAAALRIEKVRVDRRDGIAKLMGTLACVVGATIITLYKGPAIYRPSSALNEEAPPTTALWLTSDAAVAAAGGGKSWTLGCVYLIGHCLSWSGWLVLQAPVLKKYPARLSVTSYTCFFGVIQFLIIAAFIERNVDAWMFHSGEEVFSILYAGFVASGIAFAVQIWCIDRGGPVFVAVYQPVQTLVVAIMASVALGEEFYLGGIIGAIFIITGLYLVLWGKSEERAFAAKEAAITASNSEHEALRAAAASFKPSSLKQPLLPTSTSTEHV</sequence>
<feature type="domain" description="EamA" evidence="7">
    <location>
        <begin position="21"/>
        <end position="159"/>
    </location>
</feature>
<evidence type="ECO:0000256" key="4">
    <source>
        <dbReference type="ARBA" id="ARBA00022989"/>
    </source>
</evidence>
<feature type="transmembrane region" description="Helical" evidence="6">
    <location>
        <begin position="51"/>
        <end position="68"/>
    </location>
</feature>
<comment type="subcellular location">
    <subcellularLocation>
        <location evidence="1 6">Membrane</location>
        <topology evidence="1 6">Multi-pass membrane protein</topology>
    </subcellularLocation>
</comment>
<accession>A0AAQ3KUG2</accession>
<feature type="transmembrane region" description="Helical" evidence="6">
    <location>
        <begin position="321"/>
        <end position="340"/>
    </location>
</feature>
<evidence type="ECO:0000259" key="7">
    <source>
        <dbReference type="Pfam" id="PF00892"/>
    </source>
</evidence>
<dbReference type="SUPFAM" id="SSF103481">
    <property type="entry name" value="Multidrug resistance efflux transporter EmrE"/>
    <property type="match status" value="2"/>
</dbReference>
<dbReference type="InterPro" id="IPR037185">
    <property type="entry name" value="EmrE-like"/>
</dbReference>
<feature type="transmembrane region" description="Helical" evidence="6">
    <location>
        <begin position="268"/>
        <end position="289"/>
    </location>
</feature>
<feature type="transmembrane region" description="Helical" evidence="6">
    <location>
        <begin position="80"/>
        <end position="98"/>
    </location>
</feature>
<comment type="similarity">
    <text evidence="2 6">Belongs to the drug/metabolite transporter (DMT) superfamily. Plant drug/metabolite exporter (P-DME) (TC 2.A.7.4) family.</text>
</comment>
<evidence type="ECO:0000256" key="1">
    <source>
        <dbReference type="ARBA" id="ARBA00004141"/>
    </source>
</evidence>
<dbReference type="AlphaFoldDB" id="A0AAQ3KUG2"/>
<keyword evidence="4 6" id="KW-1133">Transmembrane helix</keyword>
<dbReference type="InterPro" id="IPR000620">
    <property type="entry name" value="EamA_dom"/>
</dbReference>
<keyword evidence="5 6" id="KW-0472">Membrane</keyword>
<evidence type="ECO:0000313" key="9">
    <source>
        <dbReference type="Proteomes" id="UP001327560"/>
    </source>
</evidence>
<dbReference type="GO" id="GO:0022857">
    <property type="term" value="F:transmembrane transporter activity"/>
    <property type="evidence" value="ECO:0007669"/>
    <property type="project" value="InterPro"/>
</dbReference>
<dbReference type="EMBL" id="CP136896">
    <property type="protein sequence ID" value="WOL13298.1"/>
    <property type="molecule type" value="Genomic_DNA"/>
</dbReference>
<dbReference type="PANTHER" id="PTHR31218">
    <property type="entry name" value="WAT1-RELATED PROTEIN"/>
    <property type="match status" value="1"/>
</dbReference>
<feature type="transmembrane region" description="Helical" evidence="6">
    <location>
        <begin position="141"/>
        <end position="161"/>
    </location>
</feature>
<protein>
    <recommendedName>
        <fullName evidence="6">WAT1-related protein</fullName>
    </recommendedName>
</protein>
<proteinExistence type="inferred from homology"/>
<evidence type="ECO:0000256" key="6">
    <source>
        <dbReference type="RuleBase" id="RU363077"/>
    </source>
</evidence>
<feature type="transmembrane region" description="Helical" evidence="6">
    <location>
        <begin position="232"/>
        <end position="253"/>
    </location>
</feature>
<keyword evidence="9" id="KW-1185">Reference proteome</keyword>
<feature type="transmembrane region" description="Helical" evidence="6">
    <location>
        <begin position="110"/>
        <end position="129"/>
    </location>
</feature>
<feature type="transmembrane region" description="Helical" evidence="6">
    <location>
        <begin position="296"/>
        <end position="315"/>
    </location>
</feature>
<dbReference type="InterPro" id="IPR030184">
    <property type="entry name" value="WAT1-related"/>
</dbReference>
<dbReference type="Proteomes" id="UP001327560">
    <property type="component" value="Chromosome 7"/>
</dbReference>
<dbReference type="Pfam" id="PF00892">
    <property type="entry name" value="EamA"/>
    <property type="match status" value="2"/>
</dbReference>
<feature type="domain" description="EamA" evidence="7">
    <location>
        <begin position="202"/>
        <end position="340"/>
    </location>
</feature>
<reference evidence="8 9" key="1">
    <citation type="submission" date="2023-10" db="EMBL/GenBank/DDBJ databases">
        <title>Chromosome-scale genome assembly provides insights into flower coloration mechanisms of Canna indica.</title>
        <authorList>
            <person name="Li C."/>
        </authorList>
    </citation>
    <scope>NUCLEOTIDE SEQUENCE [LARGE SCALE GENOMIC DNA]</scope>
    <source>
        <tissue evidence="8">Flower</tissue>
    </source>
</reference>
<gene>
    <name evidence="8" type="ORF">Cni_G22067</name>
</gene>
<name>A0AAQ3KUG2_9LILI</name>
<keyword evidence="3 6" id="KW-0812">Transmembrane</keyword>
<evidence type="ECO:0000256" key="5">
    <source>
        <dbReference type="ARBA" id="ARBA00023136"/>
    </source>
</evidence>
<feature type="transmembrane region" description="Helical" evidence="6">
    <location>
        <begin position="200"/>
        <end position="220"/>
    </location>
</feature>
<evidence type="ECO:0000256" key="3">
    <source>
        <dbReference type="ARBA" id="ARBA00022692"/>
    </source>
</evidence>
<evidence type="ECO:0000313" key="8">
    <source>
        <dbReference type="EMBL" id="WOL13298.1"/>
    </source>
</evidence>
<organism evidence="8 9">
    <name type="scientific">Canna indica</name>
    <name type="common">Indian-shot</name>
    <dbReference type="NCBI Taxonomy" id="4628"/>
    <lineage>
        <taxon>Eukaryota</taxon>
        <taxon>Viridiplantae</taxon>
        <taxon>Streptophyta</taxon>
        <taxon>Embryophyta</taxon>
        <taxon>Tracheophyta</taxon>
        <taxon>Spermatophyta</taxon>
        <taxon>Magnoliopsida</taxon>
        <taxon>Liliopsida</taxon>
        <taxon>Zingiberales</taxon>
        <taxon>Cannaceae</taxon>
        <taxon>Canna</taxon>
    </lineage>
</organism>